<comment type="caution">
    <text evidence="7">The sequence shown here is derived from an EMBL/GenBank/DDBJ whole genome shotgun (WGS) entry which is preliminary data.</text>
</comment>
<dbReference type="InterPro" id="IPR008271">
    <property type="entry name" value="Ser/Thr_kinase_AS"/>
</dbReference>
<dbReference type="PANTHER" id="PTHR24348">
    <property type="entry name" value="SERINE/THREONINE-PROTEIN KINASE UNC-51-RELATED"/>
    <property type="match status" value="1"/>
</dbReference>
<feature type="region of interest" description="Disordered" evidence="5">
    <location>
        <begin position="316"/>
        <end position="335"/>
    </location>
</feature>
<evidence type="ECO:0000256" key="1">
    <source>
        <dbReference type="ARBA" id="ARBA00022679"/>
    </source>
</evidence>
<protein>
    <recommendedName>
        <fullName evidence="6">Protein kinase domain-containing protein</fullName>
    </recommendedName>
</protein>
<dbReference type="SMART" id="SM00220">
    <property type="entry name" value="S_TKc"/>
    <property type="match status" value="1"/>
</dbReference>
<proteinExistence type="predicted"/>
<dbReference type="GO" id="GO:0005829">
    <property type="term" value="C:cytosol"/>
    <property type="evidence" value="ECO:0007669"/>
    <property type="project" value="TreeGrafter"/>
</dbReference>
<dbReference type="GO" id="GO:0005524">
    <property type="term" value="F:ATP binding"/>
    <property type="evidence" value="ECO:0007669"/>
    <property type="project" value="UniProtKB-KW"/>
</dbReference>
<dbReference type="EMBL" id="CAJJDN010000156">
    <property type="protein sequence ID" value="CAD8125152.1"/>
    <property type="molecule type" value="Genomic_DNA"/>
</dbReference>
<dbReference type="GO" id="GO:0000407">
    <property type="term" value="C:phagophore assembly site"/>
    <property type="evidence" value="ECO:0007669"/>
    <property type="project" value="TreeGrafter"/>
</dbReference>
<evidence type="ECO:0000256" key="5">
    <source>
        <dbReference type="SAM" id="MobiDB-lite"/>
    </source>
</evidence>
<evidence type="ECO:0000259" key="6">
    <source>
        <dbReference type="PROSITE" id="PS50011"/>
    </source>
</evidence>
<feature type="domain" description="Protein kinase" evidence="6">
    <location>
        <begin position="13"/>
        <end position="282"/>
    </location>
</feature>
<dbReference type="GO" id="GO:0005776">
    <property type="term" value="C:autophagosome"/>
    <property type="evidence" value="ECO:0007669"/>
    <property type="project" value="TreeGrafter"/>
</dbReference>
<keyword evidence="3" id="KW-0418">Kinase</keyword>
<name>A0A8S1RCW4_9CILI</name>
<sequence length="679" mass="80848">MSNSQETIDGFIIDYLSEFGHGAFSTCYRCSNPNYKIPLCVKKIIPSVQTETSYMFDREIQVIQLISQFNSNYLVKIIHTSKQSKQCFFFMEYCQQGDLKNFIQQNQNMRRQISIPEILSILIQIINGYKQLYDYGIIHRDIKPANIFLGNNGYFQLADYGMAKILEDPCQQCEQSQVGTPIYASPQTLIEGIYSNKCDVYSLGVLIYELVYQQLPIKNQKYIQFCEALKNTKYNKIQIKPFSLGLGGSESEKEKLYHFLSRSLVYEESSRISWEQLFHLFPDPEKSINFNSLKKQQQPQQISHDLVQTCKFDFSSQNSTQPKKQIQPFSRQRQSSNYNQQIIQNDILFNNQMIYSKQRIQSYQNNQNNYINYNNQGYNKTSLGIKIQEVQVTNKNQFCQTTETVAHRYNEQENPKAKSEQLKQKKIFLKEHDNIIEKIIQFYLSKCLFVEKLITKTQNIFNFIQKQNKKMINTPYNVVIQILEILLNGYQYSCYLNINYLLFKRNKRHHQLQIYKELCSINQQFLDQQIEAYLTNQVYKKQLEQHFQISKIRFNRLICSFYEFQQKFTNFQLNQEISEIEQKKWLCSPKWYYQKYKDKFNEINLNFDYGSEYDQLEDHTIKHLAFSIKFFGNEENKSDISDILTVNINSIVDFLEEKKSMMNIIKQYFQNKNEIKNKN</sequence>
<dbReference type="OrthoDB" id="20524at2759"/>
<dbReference type="Proteomes" id="UP000692954">
    <property type="component" value="Unassembled WGS sequence"/>
</dbReference>
<dbReference type="CDD" id="cd00180">
    <property type="entry name" value="PKc"/>
    <property type="match status" value="1"/>
</dbReference>
<accession>A0A8S1RCW4</accession>
<evidence type="ECO:0000313" key="7">
    <source>
        <dbReference type="EMBL" id="CAD8125152.1"/>
    </source>
</evidence>
<reference evidence="7" key="1">
    <citation type="submission" date="2021-01" db="EMBL/GenBank/DDBJ databases">
        <authorList>
            <consortium name="Genoscope - CEA"/>
            <person name="William W."/>
        </authorList>
    </citation>
    <scope>NUCLEOTIDE SEQUENCE</scope>
</reference>
<dbReference type="InterPro" id="IPR000719">
    <property type="entry name" value="Prot_kinase_dom"/>
</dbReference>
<feature type="compositionally biased region" description="Polar residues" evidence="5">
    <location>
        <begin position="316"/>
        <end position="329"/>
    </location>
</feature>
<keyword evidence="2" id="KW-0547">Nucleotide-binding</keyword>
<dbReference type="PROSITE" id="PS50011">
    <property type="entry name" value="PROTEIN_KINASE_DOM"/>
    <property type="match status" value="1"/>
</dbReference>
<dbReference type="AlphaFoldDB" id="A0A8S1RCW4"/>
<keyword evidence="1" id="KW-0808">Transferase</keyword>
<dbReference type="InterPro" id="IPR045269">
    <property type="entry name" value="Atg1-like"/>
</dbReference>
<dbReference type="PANTHER" id="PTHR24348:SF22">
    <property type="entry name" value="NON-SPECIFIC SERINE_THREONINE PROTEIN KINASE"/>
    <property type="match status" value="1"/>
</dbReference>
<evidence type="ECO:0000256" key="2">
    <source>
        <dbReference type="ARBA" id="ARBA00022741"/>
    </source>
</evidence>
<gene>
    <name evidence="7" type="ORF">PSON_ATCC_30995.1.T1560115</name>
</gene>
<dbReference type="GO" id="GO:0010506">
    <property type="term" value="P:regulation of autophagy"/>
    <property type="evidence" value="ECO:0007669"/>
    <property type="project" value="InterPro"/>
</dbReference>
<evidence type="ECO:0000256" key="4">
    <source>
        <dbReference type="ARBA" id="ARBA00022840"/>
    </source>
</evidence>
<keyword evidence="8" id="KW-1185">Reference proteome</keyword>
<dbReference type="PROSITE" id="PS00108">
    <property type="entry name" value="PROTEIN_KINASE_ST"/>
    <property type="match status" value="1"/>
</dbReference>
<dbReference type="GO" id="GO:0016020">
    <property type="term" value="C:membrane"/>
    <property type="evidence" value="ECO:0007669"/>
    <property type="project" value="TreeGrafter"/>
</dbReference>
<organism evidence="7 8">
    <name type="scientific">Paramecium sonneborni</name>
    <dbReference type="NCBI Taxonomy" id="65129"/>
    <lineage>
        <taxon>Eukaryota</taxon>
        <taxon>Sar</taxon>
        <taxon>Alveolata</taxon>
        <taxon>Ciliophora</taxon>
        <taxon>Intramacronucleata</taxon>
        <taxon>Oligohymenophorea</taxon>
        <taxon>Peniculida</taxon>
        <taxon>Parameciidae</taxon>
        <taxon>Paramecium</taxon>
    </lineage>
</organism>
<dbReference type="GO" id="GO:0000045">
    <property type="term" value="P:autophagosome assembly"/>
    <property type="evidence" value="ECO:0007669"/>
    <property type="project" value="TreeGrafter"/>
</dbReference>
<dbReference type="GO" id="GO:0004674">
    <property type="term" value="F:protein serine/threonine kinase activity"/>
    <property type="evidence" value="ECO:0007669"/>
    <property type="project" value="InterPro"/>
</dbReference>
<keyword evidence="4" id="KW-0067">ATP-binding</keyword>
<evidence type="ECO:0000313" key="8">
    <source>
        <dbReference type="Proteomes" id="UP000692954"/>
    </source>
</evidence>
<dbReference type="Pfam" id="PF00069">
    <property type="entry name" value="Pkinase"/>
    <property type="match status" value="1"/>
</dbReference>
<evidence type="ECO:0000256" key="3">
    <source>
        <dbReference type="ARBA" id="ARBA00022777"/>
    </source>
</evidence>